<feature type="transmembrane region" description="Helical" evidence="2">
    <location>
        <begin position="770"/>
        <end position="794"/>
    </location>
</feature>
<keyword evidence="2" id="KW-1133">Transmembrane helix</keyword>
<feature type="transmembrane region" description="Helical" evidence="2">
    <location>
        <begin position="967"/>
        <end position="987"/>
    </location>
</feature>
<accession>A0A0S4IZ13</accession>
<dbReference type="Proteomes" id="UP000051952">
    <property type="component" value="Unassembled WGS sequence"/>
</dbReference>
<evidence type="ECO:0000256" key="2">
    <source>
        <dbReference type="SAM" id="Phobius"/>
    </source>
</evidence>
<feature type="non-terminal residue" evidence="3">
    <location>
        <position position="1273"/>
    </location>
</feature>
<sequence length="1273" mass="138733">PPTSLCDPLVFNLRTVTQATNNTGVDISRPLPADLYSLTVSTGYPGNYSFAYSTSIISISGYQFQDSTAARCVLVDPVANRTYDFPLRIVSTTLVQCSQPVFPSPTNPGSYLTYSHDGVRFSTNTLPFSLVGFPNQMIIASISASEVLSGIVATIPTVLIKLIDSAGNTIGATQQSSLIAYASIVAINSSSTYQLMTCSDSLRHSHYASLHHPSYFTGFAIKSLAYTLDVTESCSPQYYAVPRTSTCETCPLLADCDGTTTVAVQQGNWRSSITSYIFYSCDPPYSAAGSCATGYCNTGYTGPRCSVCSPGYGHSGLTCSECPSKSTSIAVIVIIAVIIIAAIVVLSLNSIRGGKEVAEGGAVSAAATLPLIVKLLVNHLQMTGTVVSLSATLPSFLDKFLNGSGQAGISINLAFLSCTLTPDAYSTYMTTILLPVGALIVLLLVMGIVSKIEIYRAVAAFKKIIAQVKEEEVTMQNRDQNIDDGVFSHCVIKQPDVPGKFLSIIGNAFDEFDEDMTGKPSKSDLDASAPSASAFGDDTSSAVAPRAALTGFRSKAYQHDGPHVTPPSLTGLGAIRRPLHGSVVFVEGGASAFNPTLTVGAVSVEATDLSVEDAENTWGGEEDQSRFSDRPNTHLSPVGRSTEQPSLLFMQSQGKGTTPMKVRDYFEDVESDGSYEESSDGDAEDLAHVRHDTDDDDGDEEGGERRIQRVNTINNDTMKQGRRISEASAFKKPLRDRMSSFRSRIKAEVDTRRELLQGVHDIRISFVRNWLDFTAVATVVMLFLLYPTILLVCADMLNCESIDYGSQGTVDVLVTDRSIDCSSSEYMRYRNLALITLGVYGLGIPALCIGLVLLVGVVKNDLERAKYLFYFTTGGFKKHLWFFEVVSLLRKAVLVVLTQSVQAELLRGNLCMWCATAFCVINVMFNPWQNPGLQLLENASLACLTVTFNLMQILVRYDRTSAEANAISVAIFVVNMALFLVFLRRIVLDVKTFVLQELSNDVPWAMMVAWIFRIRPSFDTARERLNEIQLEIDVTEKLVFAKNQRVHALYHVSEDSIQQSLMFEYNESLREQGLYIHEITGPYQAKKESIRNRSRQLSTKHSIAELVTEEQSAAIQDHPDTSQGKGWGKAGYEDGFILDPTSILQDPNLATSEPIFGAFQSYQITGNFLVQLSFIDNWEARAARPAPEVNPRVFVSQPSPSDDFSPSGAVAPNAVGLTAEESHLVLVAFQLSEELAAAKLTDALDGVYAVEKAILQRVMASVQRRSTVLRSRI</sequence>
<keyword evidence="2" id="KW-0472">Membrane</keyword>
<feature type="transmembrane region" description="Helical" evidence="2">
    <location>
        <begin position="832"/>
        <end position="858"/>
    </location>
</feature>
<feature type="transmembrane region" description="Helical" evidence="2">
    <location>
        <begin position="329"/>
        <end position="348"/>
    </location>
</feature>
<dbReference type="VEuPathDB" id="TriTrypDB:BSAL_84885"/>
<proteinExistence type="predicted"/>
<evidence type="ECO:0000256" key="1">
    <source>
        <dbReference type="SAM" id="MobiDB-lite"/>
    </source>
</evidence>
<reference evidence="4" key="1">
    <citation type="submission" date="2015-09" db="EMBL/GenBank/DDBJ databases">
        <authorList>
            <consortium name="Pathogen Informatics"/>
        </authorList>
    </citation>
    <scope>NUCLEOTIDE SEQUENCE [LARGE SCALE GENOMIC DNA]</scope>
    <source>
        <strain evidence="4">Lake Konstanz</strain>
    </source>
</reference>
<feature type="compositionally biased region" description="Basic and acidic residues" evidence="1">
    <location>
        <begin position="623"/>
        <end position="632"/>
    </location>
</feature>
<feature type="region of interest" description="Disordered" evidence="1">
    <location>
        <begin position="613"/>
        <end position="704"/>
    </location>
</feature>
<protein>
    <submittedName>
        <fullName evidence="3">Transmembrane protein, putative</fullName>
    </submittedName>
</protein>
<dbReference type="PANTHER" id="PTHR11319">
    <property type="entry name" value="G PROTEIN-COUPLED RECEPTOR-RELATED"/>
    <property type="match status" value="1"/>
</dbReference>
<feature type="transmembrane region" description="Helical" evidence="2">
    <location>
        <begin position="432"/>
        <end position="449"/>
    </location>
</feature>
<gene>
    <name evidence="3" type="ORF">BSAL_76655</name>
</gene>
<dbReference type="InterPro" id="IPR002049">
    <property type="entry name" value="LE_dom"/>
</dbReference>
<feature type="transmembrane region" description="Helical" evidence="2">
    <location>
        <begin position="360"/>
        <end position="380"/>
    </location>
</feature>
<dbReference type="OrthoDB" id="296301at2759"/>
<evidence type="ECO:0000313" key="4">
    <source>
        <dbReference type="Proteomes" id="UP000051952"/>
    </source>
</evidence>
<name>A0A0S4IZ13_BODSA</name>
<dbReference type="AlphaFoldDB" id="A0A0S4IZ13"/>
<dbReference type="CDD" id="cd00055">
    <property type="entry name" value="EGF_Lam"/>
    <property type="match status" value="1"/>
</dbReference>
<organism evidence="3 4">
    <name type="scientific">Bodo saltans</name>
    <name type="common">Flagellated protozoan</name>
    <dbReference type="NCBI Taxonomy" id="75058"/>
    <lineage>
        <taxon>Eukaryota</taxon>
        <taxon>Discoba</taxon>
        <taxon>Euglenozoa</taxon>
        <taxon>Kinetoplastea</taxon>
        <taxon>Metakinetoplastina</taxon>
        <taxon>Eubodonida</taxon>
        <taxon>Bodonidae</taxon>
        <taxon>Bodo</taxon>
    </lineage>
</organism>
<feature type="region of interest" description="Disordered" evidence="1">
    <location>
        <begin position="516"/>
        <end position="540"/>
    </location>
</feature>
<evidence type="ECO:0000313" key="3">
    <source>
        <dbReference type="EMBL" id="CUG26880.1"/>
    </source>
</evidence>
<feature type="compositionally biased region" description="Acidic residues" evidence="1">
    <location>
        <begin position="667"/>
        <end position="684"/>
    </location>
</feature>
<feature type="compositionally biased region" description="Polar residues" evidence="1">
    <location>
        <begin position="633"/>
        <end position="656"/>
    </location>
</feature>
<feature type="non-terminal residue" evidence="3">
    <location>
        <position position="1"/>
    </location>
</feature>
<dbReference type="PANTHER" id="PTHR11319:SF35">
    <property type="entry name" value="OUTER MEMBRANE PROTEIN PMPC-RELATED"/>
    <property type="match status" value="1"/>
</dbReference>
<keyword evidence="2 3" id="KW-0812">Transmembrane</keyword>
<dbReference type="EMBL" id="CYKH01000724">
    <property type="protein sequence ID" value="CUG26880.1"/>
    <property type="molecule type" value="Genomic_DNA"/>
</dbReference>
<keyword evidence="4" id="KW-1185">Reference proteome</keyword>